<organism evidence="6 7">
    <name type="scientific">Vitrella brassicaformis (strain CCMP3155)</name>
    <dbReference type="NCBI Taxonomy" id="1169540"/>
    <lineage>
        <taxon>Eukaryota</taxon>
        <taxon>Sar</taxon>
        <taxon>Alveolata</taxon>
        <taxon>Colpodellida</taxon>
        <taxon>Vitrellaceae</taxon>
        <taxon>Vitrella</taxon>
    </lineage>
</organism>
<feature type="compositionally biased region" description="Pro residues" evidence="4">
    <location>
        <begin position="545"/>
        <end position="556"/>
    </location>
</feature>
<evidence type="ECO:0000256" key="4">
    <source>
        <dbReference type="SAM" id="MobiDB-lite"/>
    </source>
</evidence>
<name>A0A0G4EXI7_VITBC</name>
<feature type="compositionally biased region" description="Polar residues" evidence="4">
    <location>
        <begin position="169"/>
        <end position="181"/>
    </location>
</feature>
<feature type="compositionally biased region" description="Low complexity" evidence="4">
    <location>
        <begin position="530"/>
        <end position="544"/>
    </location>
</feature>
<comment type="subcellular location">
    <subcellularLocation>
        <location evidence="1">Endomembrane system</location>
    </subcellularLocation>
</comment>
<feature type="compositionally biased region" description="Polar residues" evidence="4">
    <location>
        <begin position="1013"/>
        <end position="1023"/>
    </location>
</feature>
<keyword evidence="7" id="KW-1185">Reference proteome</keyword>
<keyword evidence="2" id="KW-0378">Hydrolase</keyword>
<dbReference type="GO" id="GO:0012505">
    <property type="term" value="C:endomembrane system"/>
    <property type="evidence" value="ECO:0007669"/>
    <property type="project" value="UniProtKB-SubCell"/>
</dbReference>
<dbReference type="PROSITE" id="PS50275">
    <property type="entry name" value="SAC"/>
    <property type="match status" value="1"/>
</dbReference>
<dbReference type="Pfam" id="PF02383">
    <property type="entry name" value="Syja_N"/>
    <property type="match status" value="2"/>
</dbReference>
<dbReference type="VEuPathDB" id="CryptoDB:Vbra_13810"/>
<evidence type="ECO:0000313" key="6">
    <source>
        <dbReference type="EMBL" id="CEM03309.1"/>
    </source>
</evidence>
<feature type="compositionally biased region" description="Polar residues" evidence="4">
    <location>
        <begin position="990"/>
        <end position="999"/>
    </location>
</feature>
<gene>
    <name evidence="6" type="ORF">Vbra_13810</name>
</gene>
<dbReference type="GO" id="GO:0046856">
    <property type="term" value="P:phosphatidylinositol dephosphorylation"/>
    <property type="evidence" value="ECO:0007669"/>
    <property type="project" value="InterPro"/>
</dbReference>
<sequence>MEASSLCTSIHLYETPERLYLLGRQNEGGGFRKLTIDKAVISLALEEAAIDADAAAELTGRLIKSGATVQRADGILGFIRFLEGYYLVLVTEKHRVANIGGRLVFAVDKVSLISCLKPEVAARLRRERGTRSADEVRYKQLFQQVLFDTFFFSYTWDLTRCVQDQTSLLDPTAQPVASRTSARGERKRRSACKGDRDRDRDRDGETARHTRDGNLSFGATFASTRSFSPDRKDSRCARRLPFPSPSPLHGRELPSASPSPFPGPARHSFLLSHLPSPSHVLLESAGVSTASGLGPRRSILRPRVLKSAPTPRTVPPRDASGNGGHICNGRFVTNAFLLRPLIDALKPAASAPVPSPHPASHWALPAIQGAVEQRFLAIGQRLFSITLIARRSRFHVGPRYFKRGVNGAGRVANEVECEQLVVEDAASTARVGRGIRGVASIVQLRGSIPLFWGHINTVSPKPDLVLHSEVDPSLNSTKLHFDDLTKRYGSPIVVLNLVRDNPETHKEVPLARAFEGAIAHVQSLWHQEDAAATAVAPSPGGSSPTPTPTPLPPSPPLTLSTRTPVSSFQSPRHLNSQFQTAATAAAATPGATEGDGGGGGVCEGAAAHVCREVKYLAFDWLGQQKDSGTDGALKLLFEWAAAIVDMNGFFLDHVEYGARVTYAQEGVPRVNCIDCLDRTNIGMFAIAQEALYRQLMAMGCLPSPEEHDQDEDVLGSEFSPLPAPLLSLLMDLWGSIGDPLAHQYGGSAALHRPQLEESEPGQWKSQTRSNALIAVRRYISNVFSDLEKQRAVDLFCGKFIPRPKGRHIWELDLYPTKDALLQEGSRVSPPHPRDGGHPHEGYDVIEDVSAPMTSRSRWSFIDACALCAPPHIPNPDVHVDVPAVTCVPPNVRLPLAYLHPPEGLTSFDEIMSQPHSSVNFKEAIPRRRHRQVHAQDLRFVDRWEELDAAVLEWQTPDEGLFSAYCNIGSVPYPRETPTSFFRNLNPHLSHATSARSSPTDLERKPPAPRSVTEHSGNTHMSET</sequence>
<protein>
    <recommendedName>
        <fullName evidence="5">SAC domain-containing protein</fullName>
    </recommendedName>
</protein>
<feature type="compositionally biased region" description="Low complexity" evidence="4">
    <location>
        <begin position="557"/>
        <end position="567"/>
    </location>
</feature>
<feature type="region of interest" description="Disordered" evidence="4">
    <location>
        <begin position="529"/>
        <end position="573"/>
    </location>
</feature>
<evidence type="ECO:0000259" key="5">
    <source>
        <dbReference type="PROSITE" id="PS50275"/>
    </source>
</evidence>
<evidence type="ECO:0000256" key="1">
    <source>
        <dbReference type="ARBA" id="ARBA00004308"/>
    </source>
</evidence>
<feature type="region of interest" description="Disordered" evidence="4">
    <location>
        <begin position="169"/>
        <end position="261"/>
    </location>
</feature>
<dbReference type="EMBL" id="CDMY01000337">
    <property type="protein sequence ID" value="CEM03309.1"/>
    <property type="molecule type" value="Genomic_DNA"/>
</dbReference>
<feature type="region of interest" description="Disordered" evidence="4">
    <location>
        <begin position="289"/>
        <end position="324"/>
    </location>
</feature>
<dbReference type="PANTHER" id="PTHR45738:SF5">
    <property type="entry name" value="POLYPHOSPHOINOSITIDE PHOSPHATASE"/>
    <property type="match status" value="1"/>
</dbReference>
<feature type="domain" description="SAC" evidence="5">
    <location>
        <begin position="141"/>
        <end position="746"/>
    </location>
</feature>
<dbReference type="InParanoid" id="A0A0G4EXI7"/>
<proteinExistence type="predicted"/>
<dbReference type="InterPro" id="IPR043573">
    <property type="entry name" value="Fig4-like"/>
</dbReference>
<dbReference type="STRING" id="1169540.A0A0G4EXI7"/>
<accession>A0A0G4EXI7</accession>
<evidence type="ECO:0000256" key="2">
    <source>
        <dbReference type="ARBA" id="ARBA00022801"/>
    </source>
</evidence>
<dbReference type="PANTHER" id="PTHR45738">
    <property type="entry name" value="POLYPHOSPHOINOSITIDE PHOSPHATASE"/>
    <property type="match status" value="1"/>
</dbReference>
<dbReference type="GO" id="GO:0043813">
    <property type="term" value="F:phosphatidylinositol-3,5-bisphosphate 5-phosphatase activity"/>
    <property type="evidence" value="ECO:0007669"/>
    <property type="project" value="InterPro"/>
</dbReference>
<reference evidence="6 7" key="1">
    <citation type="submission" date="2014-11" db="EMBL/GenBank/DDBJ databases">
        <authorList>
            <person name="Zhu J."/>
            <person name="Qi W."/>
            <person name="Song R."/>
        </authorList>
    </citation>
    <scope>NUCLEOTIDE SEQUENCE [LARGE SCALE GENOMIC DNA]</scope>
</reference>
<feature type="region of interest" description="Disordered" evidence="4">
    <location>
        <begin position="981"/>
        <end position="1023"/>
    </location>
</feature>
<evidence type="ECO:0000313" key="7">
    <source>
        <dbReference type="Proteomes" id="UP000041254"/>
    </source>
</evidence>
<dbReference type="InterPro" id="IPR002013">
    <property type="entry name" value="SAC_dom"/>
</dbReference>
<dbReference type="OrthoDB" id="405996at2759"/>
<dbReference type="AlphaFoldDB" id="A0A0G4EXI7"/>
<dbReference type="Proteomes" id="UP000041254">
    <property type="component" value="Unassembled WGS sequence"/>
</dbReference>
<keyword evidence="3" id="KW-0472">Membrane</keyword>
<feature type="compositionally biased region" description="Basic and acidic residues" evidence="4">
    <location>
        <begin position="192"/>
        <end position="212"/>
    </location>
</feature>
<evidence type="ECO:0000256" key="3">
    <source>
        <dbReference type="ARBA" id="ARBA00023136"/>
    </source>
</evidence>